<keyword evidence="3" id="KW-1185">Reference proteome</keyword>
<organism evidence="2 3">
    <name type="scientific">Oopsacas minuta</name>
    <dbReference type="NCBI Taxonomy" id="111878"/>
    <lineage>
        <taxon>Eukaryota</taxon>
        <taxon>Metazoa</taxon>
        <taxon>Porifera</taxon>
        <taxon>Hexactinellida</taxon>
        <taxon>Hexasterophora</taxon>
        <taxon>Lyssacinosida</taxon>
        <taxon>Leucopsacidae</taxon>
        <taxon>Oopsacas</taxon>
    </lineage>
</organism>
<name>A0AAV7JMT9_9METZ</name>
<dbReference type="AlphaFoldDB" id="A0AAV7JMT9"/>
<evidence type="ECO:0000256" key="1">
    <source>
        <dbReference type="SAM" id="MobiDB-lite"/>
    </source>
</evidence>
<gene>
    <name evidence="2" type="ORF">LOD99_6218</name>
</gene>
<sequence length="72" mass="8467">MPRVSKRGRKRHFDVARKHQAAQLSLEASEDRTVRLQDKREYQATQLSMETSEDCGVRLHDKRERPVSLEAF</sequence>
<comment type="caution">
    <text evidence="2">The sequence shown here is derived from an EMBL/GenBank/DDBJ whole genome shotgun (WGS) entry which is preliminary data.</text>
</comment>
<proteinExistence type="predicted"/>
<feature type="compositionally biased region" description="Basic residues" evidence="1">
    <location>
        <begin position="1"/>
        <end position="12"/>
    </location>
</feature>
<evidence type="ECO:0000313" key="2">
    <source>
        <dbReference type="EMBL" id="KAI6650003.1"/>
    </source>
</evidence>
<protein>
    <submittedName>
        <fullName evidence="2">Uncharacterized protein</fullName>
    </submittedName>
</protein>
<reference evidence="2 3" key="1">
    <citation type="journal article" date="2023" name="BMC Biol.">
        <title>The compact genome of the sponge Oopsacas minuta (Hexactinellida) is lacking key metazoan core genes.</title>
        <authorList>
            <person name="Santini S."/>
            <person name="Schenkelaars Q."/>
            <person name="Jourda C."/>
            <person name="Duchesne M."/>
            <person name="Belahbib H."/>
            <person name="Rocher C."/>
            <person name="Selva M."/>
            <person name="Riesgo A."/>
            <person name="Vervoort M."/>
            <person name="Leys S.P."/>
            <person name="Kodjabachian L."/>
            <person name="Le Bivic A."/>
            <person name="Borchiellini C."/>
            <person name="Claverie J.M."/>
            <person name="Renard E."/>
        </authorList>
    </citation>
    <scope>NUCLEOTIDE SEQUENCE [LARGE SCALE GENOMIC DNA]</scope>
    <source>
        <strain evidence="2">SPO-2</strain>
    </source>
</reference>
<dbReference type="EMBL" id="JAKMXF010000315">
    <property type="protein sequence ID" value="KAI6650003.1"/>
    <property type="molecule type" value="Genomic_DNA"/>
</dbReference>
<accession>A0AAV7JMT9</accession>
<evidence type="ECO:0000313" key="3">
    <source>
        <dbReference type="Proteomes" id="UP001165289"/>
    </source>
</evidence>
<dbReference type="Proteomes" id="UP001165289">
    <property type="component" value="Unassembled WGS sequence"/>
</dbReference>
<feature type="region of interest" description="Disordered" evidence="1">
    <location>
        <begin position="1"/>
        <end position="32"/>
    </location>
</feature>